<evidence type="ECO:0000256" key="1">
    <source>
        <dbReference type="ARBA" id="ARBA00004451"/>
    </source>
</evidence>
<dbReference type="PROSITE" id="PS50125">
    <property type="entry name" value="GUANYLATE_CYCLASE_2"/>
    <property type="match status" value="1"/>
</dbReference>
<dbReference type="InterPro" id="IPR001054">
    <property type="entry name" value="A/G_cyclase"/>
</dbReference>
<evidence type="ECO:0000256" key="13">
    <source>
        <dbReference type="RuleBase" id="RU003431"/>
    </source>
</evidence>
<dbReference type="PROSITE" id="PS00452">
    <property type="entry name" value="GUANYLATE_CYCLASE_1"/>
    <property type="match status" value="1"/>
</dbReference>
<feature type="transmembrane region" description="Helical" evidence="16">
    <location>
        <begin position="191"/>
        <end position="213"/>
    </location>
</feature>
<comment type="similarity">
    <text evidence="12">Belongs to the adenylyl cyclase class-4/guanylyl cyclase family.</text>
</comment>
<evidence type="ECO:0000256" key="16">
    <source>
        <dbReference type="SAM" id="Phobius"/>
    </source>
</evidence>
<dbReference type="PANTHER" id="PTHR11920">
    <property type="entry name" value="GUANYLYL CYCLASE"/>
    <property type="match status" value="1"/>
</dbReference>
<comment type="caution">
    <text evidence="19">The sequence shown here is derived from an EMBL/GenBank/DDBJ whole genome shotgun (WGS) entry which is preliminary data.</text>
</comment>
<dbReference type="Proteomes" id="UP000289886">
    <property type="component" value="Unassembled WGS sequence"/>
</dbReference>
<dbReference type="SUPFAM" id="SSF56112">
    <property type="entry name" value="Protein kinase-like (PK-like)"/>
    <property type="match status" value="1"/>
</dbReference>
<dbReference type="InterPro" id="IPR050401">
    <property type="entry name" value="Cyclic_nucleotide_synthase"/>
</dbReference>
<dbReference type="InterPro" id="IPR015819">
    <property type="entry name" value="Lipid_transp_b-sht_shell"/>
</dbReference>
<dbReference type="Pfam" id="PF11559">
    <property type="entry name" value="ADIP"/>
    <property type="match status" value="1"/>
</dbReference>
<dbReference type="Gene3D" id="2.30.230.10">
    <property type="entry name" value="Lipovitellin, beta-sheet shell regions, chain A"/>
    <property type="match status" value="1"/>
</dbReference>
<dbReference type="GO" id="GO:0005319">
    <property type="term" value="F:lipid transporter activity"/>
    <property type="evidence" value="ECO:0007669"/>
    <property type="project" value="InterPro"/>
</dbReference>
<dbReference type="InterPro" id="IPR021622">
    <property type="entry name" value="Afadin/alpha-actinin-bd"/>
</dbReference>
<comment type="similarity">
    <text evidence="2">Belongs to the ADIP family.</text>
</comment>
<dbReference type="InterPro" id="IPR011009">
    <property type="entry name" value="Kinase-like_dom_sf"/>
</dbReference>
<gene>
    <name evidence="19" type="ORF">EOD39_12990</name>
</gene>
<evidence type="ECO:0000256" key="5">
    <source>
        <dbReference type="ARBA" id="ARBA00022729"/>
    </source>
</evidence>
<dbReference type="Gene3D" id="1.10.510.10">
    <property type="entry name" value="Transferase(Phosphotransferase) domain 1"/>
    <property type="match status" value="1"/>
</dbReference>
<dbReference type="GO" id="GO:0005524">
    <property type="term" value="F:ATP binding"/>
    <property type="evidence" value="ECO:0007669"/>
    <property type="project" value="InterPro"/>
</dbReference>
<dbReference type="FunFam" id="3.30.70.1230:FF:000030">
    <property type="entry name" value="Si:ch211-215j19.12"/>
    <property type="match status" value="1"/>
</dbReference>
<accession>A0A662YSR9</accession>
<dbReference type="PROSITE" id="PS50011">
    <property type="entry name" value="PROTEIN_KINASE_DOM"/>
    <property type="match status" value="1"/>
</dbReference>
<evidence type="ECO:0000259" key="18">
    <source>
        <dbReference type="PROSITE" id="PS50125"/>
    </source>
</evidence>
<dbReference type="SUPFAM" id="SSF56968">
    <property type="entry name" value="Lipovitellin-phosvitin complex, beta-sheet shell regions"/>
    <property type="match status" value="1"/>
</dbReference>
<evidence type="ECO:0000313" key="19">
    <source>
        <dbReference type="EMBL" id="RXM98548.1"/>
    </source>
</evidence>
<organism evidence="19 20">
    <name type="scientific">Acipenser ruthenus</name>
    <name type="common">Sterlet sturgeon</name>
    <dbReference type="NCBI Taxonomy" id="7906"/>
    <lineage>
        <taxon>Eukaryota</taxon>
        <taxon>Metazoa</taxon>
        <taxon>Chordata</taxon>
        <taxon>Craniata</taxon>
        <taxon>Vertebrata</taxon>
        <taxon>Euteleostomi</taxon>
        <taxon>Actinopterygii</taxon>
        <taxon>Chondrostei</taxon>
        <taxon>Acipenseriformes</taxon>
        <taxon>Acipenseridae</taxon>
        <taxon>Acipenser</taxon>
    </lineage>
</organism>
<dbReference type="SMART" id="SM00044">
    <property type="entry name" value="CYCc"/>
    <property type="match status" value="1"/>
</dbReference>
<feature type="coiled-coil region" evidence="14">
    <location>
        <begin position="1103"/>
        <end position="1130"/>
    </location>
</feature>
<evidence type="ECO:0000313" key="20">
    <source>
        <dbReference type="Proteomes" id="UP000289886"/>
    </source>
</evidence>
<evidence type="ECO:0000256" key="8">
    <source>
        <dbReference type="ARBA" id="ARBA00023054"/>
    </source>
</evidence>
<dbReference type="Pfam" id="PF07701">
    <property type="entry name" value="HNOBA"/>
    <property type="match status" value="1"/>
</dbReference>
<dbReference type="GO" id="GO:0004383">
    <property type="term" value="F:guanylate cyclase activity"/>
    <property type="evidence" value="ECO:0007669"/>
    <property type="project" value="UniProtKB-EC"/>
</dbReference>
<feature type="domain" description="Guanylate cyclase" evidence="18">
    <location>
        <begin position="609"/>
        <end position="739"/>
    </location>
</feature>
<dbReference type="GO" id="GO:0001653">
    <property type="term" value="F:peptide receptor activity"/>
    <property type="evidence" value="ECO:0007669"/>
    <property type="project" value="TreeGrafter"/>
</dbReference>
<dbReference type="InterPro" id="IPR029787">
    <property type="entry name" value="Nucleotide_cyclase"/>
</dbReference>
<dbReference type="InterPro" id="IPR000719">
    <property type="entry name" value="Prot_kinase_dom"/>
</dbReference>
<sequence>MIDCGGLEMSWVKRPPEKVTSGQEFNVTYTVTASDSFYDYAVKNAILKFSDASSAKWFCNENACPENWKDASEDNCCIYHANIHSCPLAFMKEGGICGPWIPDDGKIVTHTLSQAGKMSQLNWTSKVVLAHLGVTSMIAHIKIGKMHAALEAKTSVLSAQVCGDDICEPEEGCLKCPADCGTCPMPLTIRIAIGLPVALFCGGFILTIVWLQYQKQKMFWDESWIINFNDLMIGKGDCEGFCSTTSLQPVNSYSKGSHVTDVTVDTAVANSTLKQNYIQIGIYDGRTVAVKLIHKKHFTLVKTIRKEVKQVRELDHPNLCKFIGGSIEVPNVAIVTEYCPKGSLADVLLNEDVPLNWGFRLSFATDIARGMAYLHQHRIFHGRLHSKNCIIDDRWVCKIADYGLAMYRKEDFEKVTSGFHEKISRIYYAPEVFLGTCPNATPAADIYSYSIILIEIATRCDLISVDTDPEKTDVLWRPPLPEMRNGKTDNDCPNQADYYELIKKCWHHNPAMRPAFEQVRKMLDRMNPHKVSPVDMMMNLMEKYSKHLEAIVAERTQDLLQEKQKTDRLLYSMLPKPVADDLRQGRTTEAQSYSNATVYFRQVLQYCGSHCYYDIVGFTQLSGASTPHQVVDFLNKLYTTFDDIIDSYDVYKVETIGDAYMVVSGVPNENGINHAGEIASMALDVVEVCYAFEIPHKPDMQLKIRAGIHSGPVVAGVVGTKMPRYCLFGDTVNTASRMESTSEVCKEMYSSCTSRAMSPSILYKAPLLHCSQALSKNSYNILNAFCTEENIVQCISYINQEMSSLGFPTIDNGSNGKTDLNLVSVLNAMYKLFQLWRKSMCTVEDMENQKLKSSSDLDHLQSSHSKVKEQLELCVRENKALQERDRQLQLKNKSLHNCLKNEREEIQKLQYIIASRATQYNHDMKRKEREYGKLKEHLHQLLMDKKDKKLAIEVLNYVGRSDGKRSVWKTGKTEARNEGEMYKVLLSDYEHRQKDLMVENAELKKVLQQMKKEMVSILSPQKHGMKERIEDSLEQAVSDDEEDASEHGRENISLELSCEDAREQLTNSIRQQWRRLKNHVENLDNKASLVQMGAPNEKDLISRDVHEEVIEKLKLEIQQCKDLITNQQQLWQIGIQEHEILLCPYNTGKHWILVQQLSCPFDDEAGALLRDCYLVEEKEKLKEEWRLFDDQRKNFERERQNFTEAAIRLGRERKEFEEDRATWLKHQFLNITPFVDRKKPHASKSHSALSTDPDYSSSNTYEYDYEGQLLAGLPEKGLARAGLKLGCKVQISGILGNYTVVFKIFFFEYALERCDLWMASYFIMS</sequence>
<dbReference type="Pfam" id="PF01347">
    <property type="entry name" value="Vitellogenin_N"/>
    <property type="match status" value="1"/>
</dbReference>
<evidence type="ECO:0000256" key="4">
    <source>
        <dbReference type="ARBA" id="ARBA00022692"/>
    </source>
</evidence>
<reference evidence="19 20" key="1">
    <citation type="submission" date="2019-01" db="EMBL/GenBank/DDBJ databases">
        <title>Draft Genome and Complete Hox-Cluster Characterization of the Sterlet Sturgeon (Acipenser ruthenus).</title>
        <authorList>
            <person name="Wei Q."/>
        </authorList>
    </citation>
    <scope>NUCLEOTIDE SEQUENCE [LARGE SCALE GENOMIC DNA]</scope>
    <source>
        <strain evidence="19">WHYD16114868_AA</strain>
        <tissue evidence="19">Blood</tissue>
    </source>
</reference>
<dbReference type="GO" id="GO:0007168">
    <property type="term" value="P:receptor guanylyl cyclase signaling pathway"/>
    <property type="evidence" value="ECO:0007669"/>
    <property type="project" value="TreeGrafter"/>
</dbReference>
<feature type="region of interest" description="Disordered" evidence="15">
    <location>
        <begin position="1023"/>
        <end position="1051"/>
    </location>
</feature>
<keyword evidence="20" id="KW-1185">Reference proteome</keyword>
<proteinExistence type="inferred from homology"/>
<evidence type="ECO:0000256" key="10">
    <source>
        <dbReference type="ARBA" id="ARBA00023239"/>
    </source>
</evidence>
<dbReference type="InterPro" id="IPR018297">
    <property type="entry name" value="A/G_cyclase_CS"/>
</dbReference>
<evidence type="ECO:0000256" key="11">
    <source>
        <dbReference type="ARBA" id="ARBA00023293"/>
    </source>
</evidence>
<evidence type="ECO:0000256" key="6">
    <source>
        <dbReference type="ARBA" id="ARBA00022741"/>
    </source>
</evidence>
<dbReference type="GO" id="GO:0004672">
    <property type="term" value="F:protein kinase activity"/>
    <property type="evidence" value="ECO:0007669"/>
    <property type="project" value="InterPro"/>
</dbReference>
<keyword evidence="6" id="KW-0547">Nucleotide-binding</keyword>
<evidence type="ECO:0000259" key="17">
    <source>
        <dbReference type="PROSITE" id="PS50011"/>
    </source>
</evidence>
<dbReference type="EC" id="4.6.1.2" evidence="3 13"/>
<keyword evidence="11 13" id="KW-0141">cGMP biosynthesis</keyword>
<dbReference type="PANTHER" id="PTHR11920:SF506">
    <property type="entry name" value="GUANYLATE CYCLASE"/>
    <property type="match status" value="1"/>
</dbReference>
<dbReference type="InterPro" id="IPR015816">
    <property type="entry name" value="Vitellinogen_b-sht_N"/>
</dbReference>
<dbReference type="InterPro" id="IPR011645">
    <property type="entry name" value="HNOB_dom_associated"/>
</dbReference>
<evidence type="ECO:0000256" key="15">
    <source>
        <dbReference type="SAM" id="MobiDB-lite"/>
    </source>
</evidence>
<keyword evidence="5" id="KW-0732">Signal</keyword>
<keyword evidence="4 16" id="KW-0812">Transmembrane</keyword>
<dbReference type="GO" id="GO:0005886">
    <property type="term" value="C:plasma membrane"/>
    <property type="evidence" value="ECO:0007669"/>
    <property type="project" value="TreeGrafter"/>
</dbReference>
<evidence type="ECO:0000256" key="7">
    <source>
        <dbReference type="ARBA" id="ARBA00022989"/>
    </source>
</evidence>
<dbReference type="SUPFAM" id="SSF55073">
    <property type="entry name" value="Nucleotide cyclase"/>
    <property type="match status" value="1"/>
</dbReference>
<name>A0A662YSR9_ACIRT</name>
<dbReference type="GO" id="GO:0004016">
    <property type="term" value="F:adenylate cyclase activity"/>
    <property type="evidence" value="ECO:0007669"/>
    <property type="project" value="TreeGrafter"/>
</dbReference>
<dbReference type="Pfam" id="PF00211">
    <property type="entry name" value="Guanylate_cyc"/>
    <property type="match status" value="1"/>
</dbReference>
<dbReference type="CDD" id="cd07302">
    <property type="entry name" value="CHD"/>
    <property type="match status" value="1"/>
</dbReference>
<dbReference type="FunFam" id="1.10.510.10:FF:001214">
    <property type="entry name" value="Guanylate cyclase"/>
    <property type="match status" value="1"/>
</dbReference>
<comment type="catalytic activity">
    <reaction evidence="13">
        <text>GTP = 3',5'-cyclic GMP + diphosphate</text>
        <dbReference type="Rhea" id="RHEA:13665"/>
        <dbReference type="ChEBI" id="CHEBI:33019"/>
        <dbReference type="ChEBI" id="CHEBI:37565"/>
        <dbReference type="ChEBI" id="CHEBI:57746"/>
        <dbReference type="EC" id="4.6.1.2"/>
    </reaction>
</comment>
<evidence type="ECO:0000256" key="3">
    <source>
        <dbReference type="ARBA" id="ARBA00012202"/>
    </source>
</evidence>
<dbReference type="GO" id="GO:0035556">
    <property type="term" value="P:intracellular signal transduction"/>
    <property type="evidence" value="ECO:0007669"/>
    <property type="project" value="InterPro"/>
</dbReference>
<evidence type="ECO:0000256" key="14">
    <source>
        <dbReference type="SAM" id="Coils"/>
    </source>
</evidence>
<evidence type="ECO:0000256" key="9">
    <source>
        <dbReference type="ARBA" id="ARBA00023136"/>
    </source>
</evidence>
<dbReference type="Pfam" id="PF07714">
    <property type="entry name" value="PK_Tyr_Ser-Thr"/>
    <property type="match status" value="1"/>
</dbReference>
<keyword evidence="9 16" id="KW-0472">Membrane</keyword>
<keyword evidence="8 14" id="KW-0175">Coiled coil</keyword>
<dbReference type="InterPro" id="IPR001747">
    <property type="entry name" value="Vitellogenin_N"/>
</dbReference>
<keyword evidence="7 16" id="KW-1133">Transmembrane helix</keyword>
<keyword evidence="10 12" id="KW-0456">Lyase</keyword>
<evidence type="ECO:0000256" key="12">
    <source>
        <dbReference type="RuleBase" id="RU000405"/>
    </source>
</evidence>
<protein>
    <recommendedName>
        <fullName evidence="3 13">Guanylate cyclase</fullName>
        <ecNumber evidence="3 13">4.6.1.2</ecNumber>
    </recommendedName>
</protein>
<feature type="domain" description="Protein kinase" evidence="17">
    <location>
        <begin position="247"/>
        <end position="532"/>
    </location>
</feature>
<comment type="subcellular location">
    <subcellularLocation>
        <location evidence="1">Photoreceptor outer segment membrane</location>
        <topology evidence="1">Single-pass type I membrane protein</topology>
    </subcellularLocation>
</comment>
<dbReference type="Gene3D" id="3.30.70.1230">
    <property type="entry name" value="Nucleotide cyclase"/>
    <property type="match status" value="1"/>
</dbReference>
<feature type="coiled-coil region" evidence="14">
    <location>
        <begin position="917"/>
        <end position="944"/>
    </location>
</feature>
<evidence type="ECO:0000256" key="2">
    <source>
        <dbReference type="ARBA" id="ARBA00009291"/>
    </source>
</evidence>
<dbReference type="InterPro" id="IPR001245">
    <property type="entry name" value="Ser-Thr/Tyr_kinase_cat_dom"/>
</dbReference>
<dbReference type="EMBL" id="SCEB01000645">
    <property type="protein sequence ID" value="RXM98548.1"/>
    <property type="molecule type" value="Genomic_DNA"/>
</dbReference>